<keyword evidence="3" id="KW-0805">Transcription regulation</keyword>
<dbReference type="GO" id="GO:0007423">
    <property type="term" value="P:sensory organ development"/>
    <property type="evidence" value="ECO:0007669"/>
    <property type="project" value="TreeGrafter"/>
</dbReference>
<dbReference type="InterPro" id="IPR036638">
    <property type="entry name" value="HLH_DNA-bd_sf"/>
</dbReference>
<dbReference type="Gene3D" id="4.10.280.10">
    <property type="entry name" value="Helix-loop-helix DNA-binding domain"/>
    <property type="match status" value="1"/>
</dbReference>
<dbReference type="InterPro" id="IPR011598">
    <property type="entry name" value="bHLH_dom"/>
</dbReference>
<evidence type="ECO:0000256" key="6">
    <source>
        <dbReference type="ARBA" id="ARBA00030141"/>
    </source>
</evidence>
<evidence type="ECO:0000256" key="4">
    <source>
        <dbReference type="ARBA" id="ARBA00023163"/>
    </source>
</evidence>
<proteinExistence type="predicted"/>
<sequence>SQFILQNINNSLANSDCTPHGQSLGEGVSTQPSDELTTNHRLIEETASEKDRKSFQCLKNGFNRNSAPRSEAIKKPKALRLLINARERRRVHDLNDALDDLRAVTLYPTLLLAKNHILLQARALKELCRINKNTFTNTFHWFIPSGHQQENLAAVAEEWK</sequence>
<evidence type="ECO:0000259" key="8">
    <source>
        <dbReference type="Pfam" id="PF00010"/>
    </source>
</evidence>
<organism evidence="9 10">
    <name type="scientific">Cyprinus carpio</name>
    <name type="common">Common carp</name>
    <dbReference type="NCBI Taxonomy" id="7962"/>
    <lineage>
        <taxon>Eukaryota</taxon>
        <taxon>Metazoa</taxon>
        <taxon>Chordata</taxon>
        <taxon>Craniata</taxon>
        <taxon>Vertebrata</taxon>
        <taxon>Euteleostomi</taxon>
        <taxon>Actinopterygii</taxon>
        <taxon>Neopterygii</taxon>
        <taxon>Teleostei</taxon>
        <taxon>Ostariophysi</taxon>
        <taxon>Cypriniformes</taxon>
        <taxon>Cyprinidae</taxon>
        <taxon>Cyprininae</taxon>
        <taxon>Cyprinus</taxon>
    </lineage>
</organism>
<evidence type="ECO:0000256" key="7">
    <source>
        <dbReference type="SAM" id="MobiDB-lite"/>
    </source>
</evidence>
<keyword evidence="2" id="KW-0678">Repressor</keyword>
<dbReference type="PANTHER" id="PTHR19290:SF52">
    <property type="entry name" value="CLASS E BASIC HELIX-LOOP-HELIX PROTEIN 22"/>
    <property type="match status" value="1"/>
</dbReference>
<dbReference type="InterPro" id="IPR050359">
    <property type="entry name" value="bHLH_transcription_factors"/>
</dbReference>
<dbReference type="AlphaFoldDB" id="A0A8C1RGB1"/>
<keyword evidence="4" id="KW-0804">Transcription</keyword>
<keyword evidence="10" id="KW-1185">Reference proteome</keyword>
<accession>A0A8C1RGB1</accession>
<reference evidence="9" key="1">
    <citation type="submission" date="2025-08" db="UniProtKB">
        <authorList>
            <consortium name="Ensembl"/>
        </authorList>
    </citation>
    <scope>IDENTIFICATION</scope>
</reference>
<dbReference type="Ensembl" id="ENSCCRT00010124607.1">
    <property type="protein sequence ID" value="ENSCCRP00010112011.1"/>
    <property type="gene ID" value="ENSCCRG00010049347.1"/>
</dbReference>
<dbReference type="GO" id="GO:0061564">
    <property type="term" value="P:axon development"/>
    <property type="evidence" value="ECO:0007669"/>
    <property type="project" value="TreeGrafter"/>
</dbReference>
<evidence type="ECO:0000256" key="2">
    <source>
        <dbReference type="ARBA" id="ARBA00022491"/>
    </source>
</evidence>
<dbReference type="GO" id="GO:0000981">
    <property type="term" value="F:DNA-binding transcription factor activity, RNA polymerase II-specific"/>
    <property type="evidence" value="ECO:0007669"/>
    <property type="project" value="TreeGrafter"/>
</dbReference>
<evidence type="ECO:0000256" key="5">
    <source>
        <dbReference type="ARBA" id="ARBA00023242"/>
    </source>
</evidence>
<protein>
    <recommendedName>
        <fullName evidence="1">Class E basic helix-loop-helix protein 22</fullName>
    </recommendedName>
    <alternativeName>
        <fullName evidence="6">Class B basic helix-loop-helix protein 5</fullName>
    </alternativeName>
</protein>
<evidence type="ECO:0000256" key="1">
    <source>
        <dbReference type="ARBA" id="ARBA00017983"/>
    </source>
</evidence>
<evidence type="ECO:0000313" key="10">
    <source>
        <dbReference type="Proteomes" id="UP000694427"/>
    </source>
</evidence>
<evidence type="ECO:0000256" key="3">
    <source>
        <dbReference type="ARBA" id="ARBA00023015"/>
    </source>
</evidence>
<dbReference type="GO" id="GO:0070888">
    <property type="term" value="F:E-box binding"/>
    <property type="evidence" value="ECO:0007669"/>
    <property type="project" value="TreeGrafter"/>
</dbReference>
<reference evidence="9" key="2">
    <citation type="submission" date="2025-09" db="UniProtKB">
        <authorList>
            <consortium name="Ensembl"/>
        </authorList>
    </citation>
    <scope>IDENTIFICATION</scope>
</reference>
<dbReference type="Proteomes" id="UP000694427">
    <property type="component" value="Unplaced"/>
</dbReference>
<feature type="domain" description="BHLH" evidence="8">
    <location>
        <begin position="83"/>
        <end position="104"/>
    </location>
</feature>
<dbReference type="Pfam" id="PF00010">
    <property type="entry name" value="HLH"/>
    <property type="match status" value="1"/>
</dbReference>
<keyword evidence="5" id="KW-0539">Nucleus</keyword>
<dbReference type="GO" id="GO:0046983">
    <property type="term" value="F:protein dimerization activity"/>
    <property type="evidence" value="ECO:0007669"/>
    <property type="project" value="InterPro"/>
</dbReference>
<name>A0A8C1RGB1_CYPCA</name>
<feature type="region of interest" description="Disordered" evidence="7">
    <location>
        <begin position="15"/>
        <end position="36"/>
    </location>
</feature>
<dbReference type="PANTHER" id="PTHR19290">
    <property type="entry name" value="BASIC HELIX-LOOP-HELIX PROTEIN NEUROGENIN-RELATED"/>
    <property type="match status" value="1"/>
</dbReference>
<dbReference type="GO" id="GO:0005634">
    <property type="term" value="C:nucleus"/>
    <property type="evidence" value="ECO:0007669"/>
    <property type="project" value="TreeGrafter"/>
</dbReference>
<evidence type="ECO:0000313" key="9">
    <source>
        <dbReference type="Ensembl" id="ENSCCRP00010112011.1"/>
    </source>
</evidence>
<dbReference type="SUPFAM" id="SSF47459">
    <property type="entry name" value="HLH, helix-loop-helix DNA-binding domain"/>
    <property type="match status" value="1"/>
</dbReference>
<dbReference type="GO" id="GO:0045944">
    <property type="term" value="P:positive regulation of transcription by RNA polymerase II"/>
    <property type="evidence" value="ECO:0007669"/>
    <property type="project" value="TreeGrafter"/>
</dbReference>